<gene>
    <name evidence="1" type="ORF">SAMN02982922_2572</name>
</gene>
<proteinExistence type="predicted"/>
<protein>
    <recommendedName>
        <fullName evidence="3">DUF5615 domain-containing protein</fullName>
    </recommendedName>
</protein>
<name>A0A1X7NVF6_9HYPH</name>
<reference evidence="1 2" key="1">
    <citation type="submission" date="2017-04" db="EMBL/GenBank/DDBJ databases">
        <authorList>
            <person name="Afonso C.L."/>
            <person name="Miller P.J."/>
            <person name="Scott M.A."/>
            <person name="Spackman E."/>
            <person name="Goraichik I."/>
            <person name="Dimitrov K.M."/>
            <person name="Suarez D.L."/>
            <person name="Swayne D.E."/>
        </authorList>
    </citation>
    <scope>NUCLEOTIDE SEQUENCE [LARGE SCALE GENOMIC DNA]</scope>
    <source>
        <strain evidence="1 2">B5P</strain>
    </source>
</reference>
<sequence length="108" mass="11808">MIEAQLDESVPRQLARALEPFGIRARPFPQSWKGLADGDLLDRIESLGCSVFITCDGHMQSQQSLGRRSFAVITIPTNRRRTVIVNAAKIAELARHAAPGSHSVVDVS</sequence>
<accession>A0A1X7NVF6</accession>
<organism evidence="1 2">
    <name type="scientific">Mesorhizobium australicum</name>
    <dbReference type="NCBI Taxonomy" id="536018"/>
    <lineage>
        <taxon>Bacteria</taxon>
        <taxon>Pseudomonadati</taxon>
        <taxon>Pseudomonadota</taxon>
        <taxon>Alphaproteobacteria</taxon>
        <taxon>Hyphomicrobiales</taxon>
        <taxon>Phyllobacteriaceae</taxon>
        <taxon>Mesorhizobium</taxon>
    </lineage>
</organism>
<dbReference type="OrthoDB" id="8085537at2"/>
<evidence type="ECO:0008006" key="3">
    <source>
        <dbReference type="Google" id="ProtNLM"/>
    </source>
</evidence>
<dbReference type="EMBL" id="FXBL01000004">
    <property type="protein sequence ID" value="SMH41442.1"/>
    <property type="molecule type" value="Genomic_DNA"/>
</dbReference>
<keyword evidence="2" id="KW-1185">Reference proteome</keyword>
<dbReference type="RefSeq" id="WP_139832253.1">
    <property type="nucleotide sequence ID" value="NZ_FXBL01000004.1"/>
</dbReference>
<evidence type="ECO:0000313" key="1">
    <source>
        <dbReference type="EMBL" id="SMH41442.1"/>
    </source>
</evidence>
<dbReference type="Proteomes" id="UP000193083">
    <property type="component" value="Unassembled WGS sequence"/>
</dbReference>
<evidence type="ECO:0000313" key="2">
    <source>
        <dbReference type="Proteomes" id="UP000193083"/>
    </source>
</evidence>
<dbReference type="AlphaFoldDB" id="A0A1X7NVF6"/>